<keyword evidence="5" id="KW-0418">Kinase</keyword>
<keyword evidence="6" id="KW-0067">ATP-binding</keyword>
<dbReference type="GO" id="GO:0003848">
    <property type="term" value="F:2-amino-4-hydroxy-6-hydroxymethyldihydropteridine diphosphokinase activity"/>
    <property type="evidence" value="ECO:0007669"/>
    <property type="project" value="UniProtKB-EC"/>
</dbReference>
<dbReference type="Gene3D" id="3.30.70.560">
    <property type="entry name" value="7,8-Dihydro-6-hydroxymethylpterin-pyrophosphokinase HPPK"/>
    <property type="match status" value="1"/>
</dbReference>
<comment type="pathway">
    <text evidence="1">Cofactor biosynthesis; tetrahydrofolate biosynthesis; 2-amino-4-hydroxy-6-hydroxymethyl-7,8-dihydropteridine diphosphate from 7,8-dihydroneopterin triphosphate: step 4/4.</text>
</comment>
<dbReference type="Pfam" id="PF01288">
    <property type="entry name" value="HPPK"/>
    <property type="match status" value="1"/>
</dbReference>
<reference evidence="9 10" key="1">
    <citation type="submission" date="2021-10" db="EMBL/GenBank/DDBJ databases">
        <title>Draft genome of Aestuariibacter halophilus JC2043.</title>
        <authorList>
            <person name="Emsley S.A."/>
            <person name="Pfannmuller K.M."/>
            <person name="Ushijima B."/>
            <person name="Saw J.H."/>
            <person name="Videau P."/>
        </authorList>
    </citation>
    <scope>NUCLEOTIDE SEQUENCE [LARGE SCALE GENOMIC DNA]</scope>
    <source>
        <strain evidence="9 10">JC2043</strain>
    </source>
</reference>
<comment type="caution">
    <text evidence="9">The sequence shown here is derived from an EMBL/GenBank/DDBJ whole genome shotgun (WGS) entry which is preliminary data.</text>
</comment>
<dbReference type="PROSITE" id="PS00794">
    <property type="entry name" value="HPPK"/>
    <property type="match status" value="1"/>
</dbReference>
<keyword evidence="4" id="KW-0547">Nucleotide-binding</keyword>
<evidence type="ECO:0000313" key="10">
    <source>
        <dbReference type="Proteomes" id="UP001520878"/>
    </source>
</evidence>
<dbReference type="EMBL" id="JAJEWP010000002">
    <property type="protein sequence ID" value="MCC2616423.1"/>
    <property type="molecule type" value="Genomic_DNA"/>
</dbReference>
<evidence type="ECO:0000256" key="1">
    <source>
        <dbReference type="ARBA" id="ARBA00005051"/>
    </source>
</evidence>
<keyword evidence="3 9" id="KW-0808">Transferase</keyword>
<dbReference type="EC" id="2.7.6.3" evidence="2"/>
<feature type="domain" description="7,8-dihydro-6-hydroxymethylpterin-pyrophosphokinase" evidence="8">
    <location>
        <begin position="85"/>
        <end position="96"/>
    </location>
</feature>
<proteinExistence type="predicted"/>
<dbReference type="CDD" id="cd00483">
    <property type="entry name" value="HPPK"/>
    <property type="match status" value="1"/>
</dbReference>
<dbReference type="PANTHER" id="PTHR43071">
    <property type="entry name" value="2-AMINO-4-HYDROXY-6-HYDROXYMETHYLDIHYDROPTERIDINE PYROPHOSPHOKINASE"/>
    <property type="match status" value="1"/>
</dbReference>
<evidence type="ECO:0000256" key="4">
    <source>
        <dbReference type="ARBA" id="ARBA00022741"/>
    </source>
</evidence>
<evidence type="ECO:0000313" key="9">
    <source>
        <dbReference type="EMBL" id="MCC2616423.1"/>
    </source>
</evidence>
<dbReference type="PANTHER" id="PTHR43071:SF2">
    <property type="entry name" value="2-AMINO-4-HYDROXY-6-HYDROXYMETHYLDIHYDROPTERIDINE PYROPHOSPHOKINASE"/>
    <property type="match status" value="1"/>
</dbReference>
<dbReference type="RefSeq" id="WP_229159690.1">
    <property type="nucleotide sequence ID" value="NZ_JAJEWP010000002.1"/>
</dbReference>
<evidence type="ECO:0000256" key="6">
    <source>
        <dbReference type="ARBA" id="ARBA00022840"/>
    </source>
</evidence>
<sequence length="168" mass="19124">MARIYISLGTNIDRARNTRSGLDALHDHFGALTCSRLYESEAVGFQGNPFYNMVIAADTEQSIAQVVQCLKRIEQDNGRVRGEKKFAPRTLDLDLLLYDDIVCQEPVVLPREEICFNAFVLLPLAEIAPERVHPVNQTSYADLWSAYTTPQRLWPIDFTWRGSEHDPV</sequence>
<evidence type="ECO:0000256" key="2">
    <source>
        <dbReference type="ARBA" id="ARBA00013253"/>
    </source>
</evidence>
<keyword evidence="7" id="KW-0289">Folate biosynthesis</keyword>
<dbReference type="InterPro" id="IPR000550">
    <property type="entry name" value="Hppk"/>
</dbReference>
<dbReference type="InterPro" id="IPR035907">
    <property type="entry name" value="Hppk_sf"/>
</dbReference>
<gene>
    <name evidence="9" type="primary">folK</name>
    <name evidence="9" type="ORF">LJ739_09240</name>
</gene>
<dbReference type="NCBIfam" id="TIGR01498">
    <property type="entry name" value="folK"/>
    <property type="match status" value="1"/>
</dbReference>
<protein>
    <recommendedName>
        <fullName evidence="2">2-amino-4-hydroxy-6-hydroxymethyldihydropteridine diphosphokinase</fullName>
        <ecNumber evidence="2">2.7.6.3</ecNumber>
    </recommendedName>
</protein>
<name>A0ABS8G7C4_9ALTE</name>
<evidence type="ECO:0000259" key="8">
    <source>
        <dbReference type="PROSITE" id="PS00794"/>
    </source>
</evidence>
<dbReference type="Proteomes" id="UP001520878">
    <property type="component" value="Unassembled WGS sequence"/>
</dbReference>
<evidence type="ECO:0000256" key="7">
    <source>
        <dbReference type="ARBA" id="ARBA00022909"/>
    </source>
</evidence>
<organism evidence="9 10">
    <name type="scientific">Fluctibacter halophilus</name>
    <dbReference type="NCBI Taxonomy" id="226011"/>
    <lineage>
        <taxon>Bacteria</taxon>
        <taxon>Pseudomonadati</taxon>
        <taxon>Pseudomonadota</taxon>
        <taxon>Gammaproteobacteria</taxon>
        <taxon>Alteromonadales</taxon>
        <taxon>Alteromonadaceae</taxon>
        <taxon>Fluctibacter</taxon>
    </lineage>
</organism>
<dbReference type="SUPFAM" id="SSF55083">
    <property type="entry name" value="6-hydroxymethyl-7,8-dihydropterin pyrophosphokinase, HPPK"/>
    <property type="match status" value="1"/>
</dbReference>
<keyword evidence="10" id="KW-1185">Reference proteome</keyword>
<accession>A0ABS8G7C4</accession>
<evidence type="ECO:0000256" key="5">
    <source>
        <dbReference type="ARBA" id="ARBA00022777"/>
    </source>
</evidence>
<evidence type="ECO:0000256" key="3">
    <source>
        <dbReference type="ARBA" id="ARBA00022679"/>
    </source>
</evidence>